<dbReference type="EMBL" id="SPHZ02000008">
    <property type="protein sequence ID" value="KAF0902077.1"/>
    <property type="molecule type" value="Genomic_DNA"/>
</dbReference>
<gene>
    <name evidence="1" type="ORF">E2562_012857</name>
</gene>
<evidence type="ECO:0000313" key="2">
    <source>
        <dbReference type="Proteomes" id="UP000479710"/>
    </source>
</evidence>
<dbReference type="AlphaFoldDB" id="A0A6G1CPS6"/>
<comment type="caution">
    <text evidence="1">The sequence shown here is derived from an EMBL/GenBank/DDBJ whole genome shotgun (WGS) entry which is preliminary data.</text>
</comment>
<protein>
    <submittedName>
        <fullName evidence="1">Uncharacterized protein</fullName>
    </submittedName>
</protein>
<organism evidence="1 2">
    <name type="scientific">Oryza meyeriana var. granulata</name>
    <dbReference type="NCBI Taxonomy" id="110450"/>
    <lineage>
        <taxon>Eukaryota</taxon>
        <taxon>Viridiplantae</taxon>
        <taxon>Streptophyta</taxon>
        <taxon>Embryophyta</taxon>
        <taxon>Tracheophyta</taxon>
        <taxon>Spermatophyta</taxon>
        <taxon>Magnoliopsida</taxon>
        <taxon>Liliopsida</taxon>
        <taxon>Poales</taxon>
        <taxon>Poaceae</taxon>
        <taxon>BOP clade</taxon>
        <taxon>Oryzoideae</taxon>
        <taxon>Oryzeae</taxon>
        <taxon>Oryzinae</taxon>
        <taxon>Oryza</taxon>
        <taxon>Oryza meyeriana</taxon>
    </lineage>
</organism>
<keyword evidence="2" id="KW-1185">Reference proteome</keyword>
<evidence type="ECO:0000313" key="1">
    <source>
        <dbReference type="EMBL" id="KAF0902077.1"/>
    </source>
</evidence>
<sequence>MATHHHRTIPATELMASRLQPPSLRRMVAAAATREDISAVPPNRLRFARRPAEVIVGEGSDPWWWGRGGRGRPWWNREVKRWEVVVVTVAGREGEVMEMGKGKGRLGFYICF</sequence>
<proteinExistence type="predicted"/>
<accession>A0A6G1CPS6</accession>
<name>A0A6G1CPS6_9ORYZ</name>
<reference evidence="1 2" key="1">
    <citation type="submission" date="2019-11" db="EMBL/GenBank/DDBJ databases">
        <title>Whole genome sequence of Oryza granulata.</title>
        <authorList>
            <person name="Li W."/>
        </authorList>
    </citation>
    <scope>NUCLEOTIDE SEQUENCE [LARGE SCALE GENOMIC DNA]</scope>
    <source>
        <strain evidence="2">cv. Menghai</strain>
        <tissue evidence="1">Leaf</tissue>
    </source>
</reference>
<dbReference type="Proteomes" id="UP000479710">
    <property type="component" value="Unassembled WGS sequence"/>
</dbReference>